<keyword evidence="2" id="KW-1185">Reference proteome</keyword>
<protein>
    <submittedName>
        <fullName evidence="1">Uncharacterized protein</fullName>
    </submittedName>
</protein>
<proteinExistence type="predicted"/>
<comment type="caution">
    <text evidence="1">The sequence shown here is derived from an EMBL/GenBank/DDBJ whole genome shotgun (WGS) entry which is preliminary data.</text>
</comment>
<accession>A0AAV4VWT0</accession>
<organism evidence="1 2">
    <name type="scientific">Caerostris extrusa</name>
    <name type="common">Bark spider</name>
    <name type="synonym">Caerostris bankana</name>
    <dbReference type="NCBI Taxonomy" id="172846"/>
    <lineage>
        <taxon>Eukaryota</taxon>
        <taxon>Metazoa</taxon>
        <taxon>Ecdysozoa</taxon>
        <taxon>Arthropoda</taxon>
        <taxon>Chelicerata</taxon>
        <taxon>Arachnida</taxon>
        <taxon>Araneae</taxon>
        <taxon>Araneomorphae</taxon>
        <taxon>Entelegynae</taxon>
        <taxon>Araneoidea</taxon>
        <taxon>Araneidae</taxon>
        <taxon>Caerostris</taxon>
    </lineage>
</organism>
<dbReference type="AlphaFoldDB" id="A0AAV4VWT0"/>
<reference evidence="1 2" key="1">
    <citation type="submission" date="2021-06" db="EMBL/GenBank/DDBJ databases">
        <title>Caerostris extrusa draft genome.</title>
        <authorList>
            <person name="Kono N."/>
            <person name="Arakawa K."/>
        </authorList>
    </citation>
    <scope>NUCLEOTIDE SEQUENCE [LARGE SCALE GENOMIC DNA]</scope>
</reference>
<sequence length="129" mass="14888">MTTRPRELTGQRVSNCFPIIRPTVRPKCAGKRTHFSPFSRNKRKVLEVKKKKGAINISRKMHGPMLNATDTIDEDQCQELPSDSRTLPTAGKCLSSGEIFLCRETRMLSMTYRPVSQSMLRDKRYRRTE</sequence>
<name>A0AAV4VWT0_CAEEX</name>
<dbReference type="Proteomes" id="UP001054945">
    <property type="component" value="Unassembled WGS sequence"/>
</dbReference>
<evidence type="ECO:0000313" key="2">
    <source>
        <dbReference type="Proteomes" id="UP001054945"/>
    </source>
</evidence>
<evidence type="ECO:0000313" key="1">
    <source>
        <dbReference type="EMBL" id="GIY74236.1"/>
    </source>
</evidence>
<gene>
    <name evidence="1" type="ORF">CEXT_673611</name>
</gene>
<dbReference type="EMBL" id="BPLR01015186">
    <property type="protein sequence ID" value="GIY74236.1"/>
    <property type="molecule type" value="Genomic_DNA"/>
</dbReference>